<dbReference type="Proteomes" id="UP001161406">
    <property type="component" value="Unassembled WGS sequence"/>
</dbReference>
<evidence type="ECO:0000313" key="2">
    <source>
        <dbReference type="EMBL" id="GLQ10846.1"/>
    </source>
</evidence>
<dbReference type="EMBL" id="BSNG01000001">
    <property type="protein sequence ID" value="GLQ10846.1"/>
    <property type="molecule type" value="Genomic_DNA"/>
</dbReference>
<dbReference type="PANTHER" id="PTHR38482">
    <property type="entry name" value="DMT FAMILY PROTEIN"/>
    <property type="match status" value="1"/>
</dbReference>
<evidence type="ECO:0000256" key="1">
    <source>
        <dbReference type="SAM" id="Phobius"/>
    </source>
</evidence>
<comment type="caution">
    <text evidence="2">The sequence shown here is derived from an EMBL/GenBank/DDBJ whole genome shotgun (WGS) entry which is preliminary data.</text>
</comment>
<dbReference type="Pfam" id="PF04342">
    <property type="entry name" value="DMT_6"/>
    <property type="match status" value="1"/>
</dbReference>
<keyword evidence="3" id="KW-1185">Reference proteome</keyword>
<keyword evidence="1" id="KW-1133">Transmembrane helix</keyword>
<name>A0ABQ5UFU7_9HYPH</name>
<sequence length="118" mass="13170">MGFNFATLAPIGLLLASNIFMTFAWYGHLKWPTSALWMAVMISWGIAFFEYWLAVPANRIGEAVYSPSELKTIQEVISLSVFAVFTVFYFGEKLTLNHGIGFGMIALGAFFIFKGPIK</sequence>
<proteinExistence type="predicted"/>
<organism evidence="2 3">
    <name type="scientific">Devosia yakushimensis</name>
    <dbReference type="NCBI Taxonomy" id="470028"/>
    <lineage>
        <taxon>Bacteria</taxon>
        <taxon>Pseudomonadati</taxon>
        <taxon>Pseudomonadota</taxon>
        <taxon>Alphaproteobacteria</taxon>
        <taxon>Hyphomicrobiales</taxon>
        <taxon>Devosiaceae</taxon>
        <taxon>Devosia</taxon>
    </lineage>
</organism>
<dbReference type="RefSeq" id="WP_284391796.1">
    <property type="nucleotide sequence ID" value="NZ_BSNG01000001.1"/>
</dbReference>
<dbReference type="PIRSF" id="PIRSF021239">
    <property type="entry name" value="UCP021239"/>
    <property type="match status" value="1"/>
</dbReference>
<dbReference type="PANTHER" id="PTHR38482:SF1">
    <property type="entry name" value="DMT FAMILY PROTEIN"/>
    <property type="match status" value="1"/>
</dbReference>
<reference evidence="2" key="2">
    <citation type="submission" date="2023-01" db="EMBL/GenBank/DDBJ databases">
        <title>Draft genome sequence of Devosia yakushimensis strain NBRC 103855.</title>
        <authorList>
            <person name="Sun Q."/>
            <person name="Mori K."/>
        </authorList>
    </citation>
    <scope>NUCLEOTIDE SEQUENCE</scope>
    <source>
        <strain evidence="2">NBRC 103855</strain>
    </source>
</reference>
<keyword evidence="1" id="KW-0472">Membrane</keyword>
<evidence type="ECO:0000313" key="3">
    <source>
        <dbReference type="Proteomes" id="UP001161406"/>
    </source>
</evidence>
<feature type="transmembrane region" description="Helical" evidence="1">
    <location>
        <begin position="96"/>
        <end position="113"/>
    </location>
</feature>
<feature type="transmembrane region" description="Helical" evidence="1">
    <location>
        <begin position="34"/>
        <end position="53"/>
    </location>
</feature>
<reference evidence="2" key="1">
    <citation type="journal article" date="2014" name="Int. J. Syst. Evol. Microbiol.">
        <title>Complete genome of a new Firmicutes species belonging to the dominant human colonic microbiota ('Ruminococcus bicirculans') reveals two chromosomes and a selective capacity to utilize plant glucans.</title>
        <authorList>
            <consortium name="NISC Comparative Sequencing Program"/>
            <person name="Wegmann U."/>
            <person name="Louis P."/>
            <person name="Goesmann A."/>
            <person name="Henrissat B."/>
            <person name="Duncan S.H."/>
            <person name="Flint H.J."/>
        </authorList>
    </citation>
    <scope>NUCLEOTIDE SEQUENCE</scope>
    <source>
        <strain evidence="2">NBRC 103855</strain>
    </source>
</reference>
<protein>
    <submittedName>
        <fullName evidence="2">Membrane protein</fullName>
    </submittedName>
</protein>
<dbReference type="InterPro" id="IPR007437">
    <property type="entry name" value="DUF486"/>
</dbReference>
<gene>
    <name evidence="2" type="ORF">GCM10007913_27780</name>
</gene>
<accession>A0ABQ5UFU7</accession>
<keyword evidence="1" id="KW-0812">Transmembrane</keyword>